<dbReference type="InterPro" id="IPR003657">
    <property type="entry name" value="WRKY_dom"/>
</dbReference>
<dbReference type="AlphaFoldDB" id="A0A8S0VFJ1"/>
<evidence type="ECO:0000259" key="6">
    <source>
        <dbReference type="PROSITE" id="PS50811"/>
    </source>
</evidence>
<dbReference type="SUPFAM" id="SSF118290">
    <property type="entry name" value="WRKY DNA-binding domain"/>
    <property type="match status" value="1"/>
</dbReference>
<reference evidence="7 8" key="1">
    <citation type="submission" date="2019-12" db="EMBL/GenBank/DDBJ databases">
        <authorList>
            <person name="Alioto T."/>
            <person name="Alioto T."/>
            <person name="Gomez Garrido J."/>
        </authorList>
    </citation>
    <scope>NUCLEOTIDE SEQUENCE [LARGE SCALE GENOMIC DNA]</scope>
</reference>
<dbReference type="Gramene" id="OE9A077146T1">
    <property type="protein sequence ID" value="OE9A077146C1"/>
    <property type="gene ID" value="OE9A077146"/>
</dbReference>
<keyword evidence="5" id="KW-0539">Nucleus</keyword>
<evidence type="ECO:0000256" key="3">
    <source>
        <dbReference type="ARBA" id="ARBA00023125"/>
    </source>
</evidence>
<dbReference type="Gene3D" id="2.20.25.80">
    <property type="entry name" value="WRKY domain"/>
    <property type="match status" value="1"/>
</dbReference>
<gene>
    <name evidence="7" type="ORF">OLEA9_A077146</name>
</gene>
<dbReference type="Pfam" id="PF03106">
    <property type="entry name" value="WRKY"/>
    <property type="match status" value="1"/>
</dbReference>
<dbReference type="GO" id="GO:0005634">
    <property type="term" value="C:nucleus"/>
    <property type="evidence" value="ECO:0007669"/>
    <property type="project" value="UniProtKB-SubCell"/>
</dbReference>
<comment type="caution">
    <text evidence="7">The sequence shown here is derived from an EMBL/GenBank/DDBJ whole genome shotgun (WGS) entry which is preliminary data.</text>
</comment>
<accession>A0A8S0VFJ1</accession>
<dbReference type="Proteomes" id="UP000594638">
    <property type="component" value="Unassembled WGS sequence"/>
</dbReference>
<dbReference type="PANTHER" id="PTHR31221">
    <property type="entry name" value="WRKY TRANSCRIPTION FACTOR PROTEIN 1-RELATED"/>
    <property type="match status" value="1"/>
</dbReference>
<protein>
    <submittedName>
        <fullName evidence="7">Probable WRKY transcription factor 51</fullName>
    </submittedName>
</protein>
<evidence type="ECO:0000256" key="5">
    <source>
        <dbReference type="ARBA" id="ARBA00023242"/>
    </source>
</evidence>
<dbReference type="PROSITE" id="PS50811">
    <property type="entry name" value="WRKY"/>
    <property type="match status" value="1"/>
</dbReference>
<dbReference type="OrthoDB" id="693960at2759"/>
<comment type="subcellular location">
    <subcellularLocation>
        <location evidence="1">Nucleus</location>
    </subcellularLocation>
</comment>
<dbReference type="GO" id="GO:0043565">
    <property type="term" value="F:sequence-specific DNA binding"/>
    <property type="evidence" value="ECO:0007669"/>
    <property type="project" value="InterPro"/>
</dbReference>
<dbReference type="InterPro" id="IPR036576">
    <property type="entry name" value="WRKY_dom_sf"/>
</dbReference>
<evidence type="ECO:0000256" key="2">
    <source>
        <dbReference type="ARBA" id="ARBA00023015"/>
    </source>
</evidence>
<proteinExistence type="predicted"/>
<keyword evidence="3" id="KW-0238">DNA-binding</keyword>
<evidence type="ECO:0000313" key="8">
    <source>
        <dbReference type="Proteomes" id="UP000594638"/>
    </source>
</evidence>
<keyword evidence="4" id="KW-0804">Transcription</keyword>
<evidence type="ECO:0000256" key="4">
    <source>
        <dbReference type="ARBA" id="ARBA00023163"/>
    </source>
</evidence>
<organism evidence="7 8">
    <name type="scientific">Olea europaea subsp. europaea</name>
    <dbReference type="NCBI Taxonomy" id="158383"/>
    <lineage>
        <taxon>Eukaryota</taxon>
        <taxon>Viridiplantae</taxon>
        <taxon>Streptophyta</taxon>
        <taxon>Embryophyta</taxon>
        <taxon>Tracheophyta</taxon>
        <taxon>Spermatophyta</taxon>
        <taxon>Magnoliopsida</taxon>
        <taxon>eudicotyledons</taxon>
        <taxon>Gunneridae</taxon>
        <taxon>Pentapetalae</taxon>
        <taxon>asterids</taxon>
        <taxon>lamiids</taxon>
        <taxon>Lamiales</taxon>
        <taxon>Oleaceae</taxon>
        <taxon>Oleeae</taxon>
        <taxon>Olea</taxon>
    </lineage>
</organism>
<name>A0A8S0VFJ1_OLEEU</name>
<dbReference type="InterPro" id="IPR044810">
    <property type="entry name" value="WRKY_plant"/>
</dbReference>
<dbReference type="FunFam" id="2.20.25.80:FF:000003">
    <property type="entry name" value="WRKY transcription factor 57"/>
    <property type="match status" value="1"/>
</dbReference>
<dbReference type="GO" id="GO:0003700">
    <property type="term" value="F:DNA-binding transcription factor activity"/>
    <property type="evidence" value="ECO:0007669"/>
    <property type="project" value="InterPro"/>
</dbReference>
<keyword evidence="2" id="KW-0805">Transcription regulation</keyword>
<dbReference type="PANTHER" id="PTHR31221:SF283">
    <property type="entry name" value="WRKY DOMAIN-CONTAINING PROTEIN"/>
    <property type="match status" value="1"/>
</dbReference>
<sequence>MDTNFHQNPNPNQEITNQQFDDSLHFEVSDYYTFEDGFEEDIFSKNMVIPAENIVNETSNSSRVANNMLHRTREKKYKSQSEFRFVFITKSNMEIMDDGFKWRKYGKKVIKNSPNPRNYFKCSNDGCNVKKRVERDREDPRYVITTYEGVHNHESPNYVVNCNNQMPTHEWTLHQPSSLSFSSASVL</sequence>
<keyword evidence="8" id="KW-1185">Reference proteome</keyword>
<dbReference type="SMART" id="SM00774">
    <property type="entry name" value="WRKY"/>
    <property type="match status" value="1"/>
</dbReference>
<feature type="domain" description="WRKY" evidence="6">
    <location>
        <begin position="91"/>
        <end position="156"/>
    </location>
</feature>
<evidence type="ECO:0000256" key="1">
    <source>
        <dbReference type="ARBA" id="ARBA00004123"/>
    </source>
</evidence>
<dbReference type="EMBL" id="CACTIH010009328">
    <property type="protein sequence ID" value="CAA3029732.1"/>
    <property type="molecule type" value="Genomic_DNA"/>
</dbReference>
<evidence type="ECO:0000313" key="7">
    <source>
        <dbReference type="EMBL" id="CAA3029732.1"/>
    </source>
</evidence>